<dbReference type="EMBL" id="JABEBT010000039">
    <property type="protein sequence ID" value="KAF7635656.1"/>
    <property type="molecule type" value="Genomic_DNA"/>
</dbReference>
<evidence type="ECO:0000313" key="1">
    <source>
        <dbReference type="EMBL" id="KAF7635656.1"/>
    </source>
</evidence>
<dbReference type="OrthoDB" id="248495at2759"/>
<proteinExistence type="predicted"/>
<sequence length="313" mass="36550">MSKEFEDSEKRFLFIRSQILSFEEYMEDGPQKSQLIKSLITWAFKEFANVEGYKSDTRMLILWKLLVYNVLLGPLIEKYFDYNEGKTLDVIKIFGDGKEDVFRSDLTLFQNKEGGGTLSMTSEMELVNVINTTTTKEVISTNKEEQKPINNEKKKVKNFKLMEFHLSPKKEGVQSEVPTEEYSFYKEVTSSKTTTTTTATTCCDVKNNEKNRRISYYPEFNEMTIAGSHGKFSSDMFTSTPRRSVMPNNFEPKLKEEEKEEEVSIYEELKEGKKKEEFETKILQQKQITPGRKFLDKNIEMSLFDSNQMEKDE</sequence>
<reference evidence="1" key="1">
    <citation type="journal article" date="2020" name="Ecol. Evol.">
        <title>Genome structure and content of the rice root-knot nematode (Meloidogyne graminicola).</title>
        <authorList>
            <person name="Phan N.T."/>
            <person name="Danchin E.G.J."/>
            <person name="Klopp C."/>
            <person name="Perfus-Barbeoch L."/>
            <person name="Kozlowski D.K."/>
            <person name="Koutsovoulos G.D."/>
            <person name="Lopez-Roques C."/>
            <person name="Bouchez O."/>
            <person name="Zahm M."/>
            <person name="Besnard G."/>
            <person name="Bellafiore S."/>
        </authorList>
    </citation>
    <scope>NUCLEOTIDE SEQUENCE</scope>
    <source>
        <strain evidence="1">VN-18</strain>
    </source>
</reference>
<accession>A0A8S9ZQV2</accession>
<keyword evidence="2" id="KW-1185">Reference proteome</keyword>
<dbReference type="AlphaFoldDB" id="A0A8S9ZQV2"/>
<name>A0A8S9ZQV2_9BILA</name>
<organism evidence="1 2">
    <name type="scientific">Meloidogyne graminicola</name>
    <dbReference type="NCBI Taxonomy" id="189291"/>
    <lineage>
        <taxon>Eukaryota</taxon>
        <taxon>Metazoa</taxon>
        <taxon>Ecdysozoa</taxon>
        <taxon>Nematoda</taxon>
        <taxon>Chromadorea</taxon>
        <taxon>Rhabditida</taxon>
        <taxon>Tylenchina</taxon>
        <taxon>Tylenchomorpha</taxon>
        <taxon>Tylenchoidea</taxon>
        <taxon>Meloidogynidae</taxon>
        <taxon>Meloidogyninae</taxon>
        <taxon>Meloidogyne</taxon>
    </lineage>
</organism>
<gene>
    <name evidence="1" type="ORF">Mgra_00004899</name>
</gene>
<protein>
    <submittedName>
        <fullName evidence="1">Uncharacterized protein</fullName>
    </submittedName>
</protein>
<dbReference type="Proteomes" id="UP000605970">
    <property type="component" value="Unassembled WGS sequence"/>
</dbReference>
<evidence type="ECO:0000313" key="2">
    <source>
        <dbReference type="Proteomes" id="UP000605970"/>
    </source>
</evidence>
<comment type="caution">
    <text evidence="1">The sequence shown here is derived from an EMBL/GenBank/DDBJ whole genome shotgun (WGS) entry which is preliminary data.</text>
</comment>